<organism evidence="1 2">
    <name type="scientific">Bacillus thermotolerans</name>
    <name type="common">Quasibacillus thermotolerans</name>
    <dbReference type="NCBI Taxonomy" id="1221996"/>
    <lineage>
        <taxon>Bacteria</taxon>
        <taxon>Bacillati</taxon>
        <taxon>Bacillota</taxon>
        <taxon>Bacilli</taxon>
        <taxon>Bacillales</taxon>
        <taxon>Bacillaceae</taxon>
        <taxon>Bacillus</taxon>
    </lineage>
</organism>
<dbReference type="OrthoDB" id="2453136at2"/>
<accession>A0A0F5HYX8</accession>
<reference evidence="1" key="1">
    <citation type="submission" date="2015-02" db="EMBL/GenBank/DDBJ databases">
        <title>Genome Assembly of Bacillaceae bacterium MTCC 8252.</title>
        <authorList>
            <person name="Verma A."/>
            <person name="Khatri I."/>
            <person name="Mual P."/>
            <person name="Subramanian S."/>
            <person name="Krishnamurthi S."/>
        </authorList>
    </citation>
    <scope>NUCLEOTIDE SEQUENCE [LARGE SCALE GENOMIC DNA]</scope>
    <source>
        <strain evidence="1">MTCC 8252</strain>
    </source>
</reference>
<protein>
    <submittedName>
        <fullName evidence="1">Uncharacterized protein</fullName>
    </submittedName>
</protein>
<dbReference type="STRING" id="1221996.QY95_01293"/>
<dbReference type="AlphaFoldDB" id="A0A0F5I4X9"/>
<dbReference type="Proteomes" id="UP000031563">
    <property type="component" value="Unassembled WGS sequence"/>
</dbReference>
<proteinExistence type="predicted"/>
<dbReference type="EMBL" id="JWIR02000027">
    <property type="protein sequence ID" value="KKB40719.1"/>
    <property type="molecule type" value="Genomic_DNA"/>
</dbReference>
<evidence type="ECO:0000313" key="1">
    <source>
        <dbReference type="EMBL" id="KKB40719.1"/>
    </source>
</evidence>
<evidence type="ECO:0000313" key="2">
    <source>
        <dbReference type="Proteomes" id="UP000031563"/>
    </source>
</evidence>
<gene>
    <name evidence="1" type="ORF">QY95_01293</name>
</gene>
<dbReference type="InterPro" id="IPR054233">
    <property type="entry name" value="DUF6958"/>
</dbReference>
<dbReference type="RefSeq" id="WP_039233311.1">
    <property type="nucleotide sequence ID" value="NZ_JWIR02000027.1"/>
</dbReference>
<accession>A0A0F5I4X9</accession>
<dbReference type="Pfam" id="PF22278">
    <property type="entry name" value="DUF6958"/>
    <property type="match status" value="1"/>
</dbReference>
<name>A0A0F5I4X9_BACTR</name>
<keyword evidence="2" id="KW-1185">Reference proteome</keyword>
<comment type="caution">
    <text evidence="1">The sequence shown here is derived from an EMBL/GenBank/DDBJ whole genome shotgun (WGS) entry which is preliminary data.</text>
</comment>
<sequence>MAEKIQLLNPNPSKKGATIDLDKYERVKETILNIVRERESITFKELMNEVVHQLRDTFDGSPSWHCTAVKLDLEARGIIERAGTTSPQRLRLTQQASN</sequence>